<gene>
    <name evidence="6" type="ORF">NOG11_00535</name>
</gene>
<feature type="transmembrane region" description="Helical" evidence="5">
    <location>
        <begin position="33"/>
        <end position="52"/>
    </location>
</feature>
<evidence type="ECO:0000313" key="6">
    <source>
        <dbReference type="EMBL" id="MCQ8183863.1"/>
    </source>
</evidence>
<evidence type="ECO:0000256" key="2">
    <source>
        <dbReference type="ARBA" id="ARBA00022692"/>
    </source>
</evidence>
<keyword evidence="7" id="KW-1185">Reference proteome</keyword>
<protein>
    <submittedName>
        <fullName evidence="6">SemiSWEET transporter</fullName>
    </submittedName>
</protein>
<keyword evidence="4 5" id="KW-0472">Membrane</keyword>
<proteinExistence type="predicted"/>
<dbReference type="InterPro" id="IPR047662">
    <property type="entry name" value="SemiSWEET"/>
</dbReference>
<dbReference type="EMBL" id="JANIBC010000001">
    <property type="protein sequence ID" value="MCQ8183863.1"/>
    <property type="molecule type" value="Genomic_DNA"/>
</dbReference>
<name>A0A9X2L6A1_9PROT</name>
<dbReference type="GO" id="GO:0016020">
    <property type="term" value="C:membrane"/>
    <property type="evidence" value="ECO:0007669"/>
    <property type="project" value="UniProtKB-SubCell"/>
</dbReference>
<feature type="transmembrane region" description="Helical" evidence="5">
    <location>
        <begin position="58"/>
        <end position="81"/>
    </location>
</feature>
<organism evidence="6 7">
    <name type="scientific">Parvularcula maris</name>
    <dbReference type="NCBI Taxonomy" id="2965077"/>
    <lineage>
        <taxon>Bacteria</taxon>
        <taxon>Pseudomonadati</taxon>
        <taxon>Pseudomonadota</taxon>
        <taxon>Alphaproteobacteria</taxon>
        <taxon>Parvularculales</taxon>
        <taxon>Parvularculaceae</taxon>
        <taxon>Parvularcula</taxon>
    </lineage>
</organism>
<evidence type="ECO:0000256" key="5">
    <source>
        <dbReference type="SAM" id="Phobius"/>
    </source>
</evidence>
<reference evidence="6" key="1">
    <citation type="submission" date="2022-07" db="EMBL/GenBank/DDBJ databases">
        <title>Parvularcula maris sp. nov., an algicidal bacterium isolated from seawater.</title>
        <authorList>
            <person name="Li F."/>
        </authorList>
    </citation>
    <scope>NUCLEOTIDE SEQUENCE</scope>
    <source>
        <strain evidence="6">BGMRC 0090</strain>
    </source>
</reference>
<comment type="caution">
    <text evidence="6">The sequence shown here is derived from an EMBL/GenBank/DDBJ whole genome shotgun (WGS) entry which is preliminary data.</text>
</comment>
<feature type="transmembrane region" description="Helical" evidence="5">
    <location>
        <begin position="6"/>
        <end position="26"/>
    </location>
</feature>
<dbReference type="InterPro" id="IPR006603">
    <property type="entry name" value="PQ-loop_rpt"/>
</dbReference>
<evidence type="ECO:0000313" key="7">
    <source>
        <dbReference type="Proteomes" id="UP001142610"/>
    </source>
</evidence>
<dbReference type="AlphaFoldDB" id="A0A9X2L6A1"/>
<dbReference type="Proteomes" id="UP001142610">
    <property type="component" value="Unassembled WGS sequence"/>
</dbReference>
<evidence type="ECO:0000256" key="3">
    <source>
        <dbReference type="ARBA" id="ARBA00022989"/>
    </source>
</evidence>
<accession>A0A9X2L6A1</accession>
<evidence type="ECO:0000256" key="1">
    <source>
        <dbReference type="ARBA" id="ARBA00004141"/>
    </source>
</evidence>
<sequence length="94" mass="10130">MHELWISSVGAFLTTAAFLPQAVLTIRTRDTSGISLVTYLMLVIGVSFWLVYGLMIMAWPIIIANAVTLVTGGTILTLKILGMRKGDAHSPPGE</sequence>
<comment type="subcellular location">
    <subcellularLocation>
        <location evidence="1">Membrane</location>
        <topology evidence="1">Multi-pass membrane protein</topology>
    </subcellularLocation>
</comment>
<dbReference type="Pfam" id="PF04193">
    <property type="entry name" value="PQ-loop"/>
    <property type="match status" value="1"/>
</dbReference>
<evidence type="ECO:0000256" key="4">
    <source>
        <dbReference type="ARBA" id="ARBA00023136"/>
    </source>
</evidence>
<dbReference type="NCBIfam" id="NF037968">
    <property type="entry name" value="SemiSWEET_2"/>
    <property type="match status" value="1"/>
</dbReference>
<dbReference type="Gene3D" id="1.20.1280.290">
    <property type="match status" value="1"/>
</dbReference>
<dbReference type="GO" id="GO:0051119">
    <property type="term" value="F:sugar transmembrane transporter activity"/>
    <property type="evidence" value="ECO:0007669"/>
    <property type="project" value="InterPro"/>
</dbReference>
<dbReference type="RefSeq" id="WP_256617667.1">
    <property type="nucleotide sequence ID" value="NZ_JANIBC010000001.1"/>
</dbReference>
<keyword evidence="3 5" id="KW-1133">Transmembrane helix</keyword>
<keyword evidence="2 5" id="KW-0812">Transmembrane</keyword>